<dbReference type="Pfam" id="PF09907">
    <property type="entry name" value="HigB_toxin"/>
    <property type="match status" value="1"/>
</dbReference>
<reference evidence="1 2" key="1">
    <citation type="submission" date="2020-11" db="EMBL/GenBank/DDBJ databases">
        <title>Algicoccus daihaiensis sp.nov., isolated from Daihai Lake in Inner Mongolia.</title>
        <authorList>
            <person name="Kai J."/>
        </authorList>
    </citation>
    <scope>NUCLEOTIDE SEQUENCE [LARGE SCALE GENOMIC DNA]</scope>
    <source>
        <strain evidence="2">f23</strain>
    </source>
</reference>
<dbReference type="EMBL" id="CP063982">
    <property type="protein sequence ID" value="UOD50686.1"/>
    <property type="molecule type" value="Genomic_DNA"/>
</dbReference>
<sequence length="103" mass="11791">MRIVSVSTLKSFWQKPGRKDAEQPLKAWYAEACRASWQSPNEIKVQFKNASVVGKNRVVFNISGNKYRLVVAFAYRIQTAYIKFIGTHAEYDKIDVTTIDQSS</sequence>
<dbReference type="RefSeq" id="WP_243479095.1">
    <property type="nucleotide sequence ID" value="NZ_CP063982.1"/>
</dbReference>
<organism evidence="1 2">
    <name type="scientific">Orrella daihaiensis</name>
    <dbReference type="NCBI Taxonomy" id="2782176"/>
    <lineage>
        <taxon>Bacteria</taxon>
        <taxon>Pseudomonadati</taxon>
        <taxon>Pseudomonadota</taxon>
        <taxon>Betaproteobacteria</taxon>
        <taxon>Burkholderiales</taxon>
        <taxon>Alcaligenaceae</taxon>
        <taxon>Orrella</taxon>
    </lineage>
</organism>
<keyword evidence="2" id="KW-1185">Reference proteome</keyword>
<evidence type="ECO:0000313" key="1">
    <source>
        <dbReference type="EMBL" id="UOD50686.1"/>
    </source>
</evidence>
<protein>
    <submittedName>
        <fullName evidence="1">Type II toxin-antitoxin system HigB family toxin</fullName>
    </submittedName>
</protein>
<name>A0ABY4AK80_9BURK</name>
<dbReference type="InterPro" id="IPR018669">
    <property type="entry name" value="Toxin_HigB"/>
</dbReference>
<evidence type="ECO:0000313" key="2">
    <source>
        <dbReference type="Proteomes" id="UP000831607"/>
    </source>
</evidence>
<dbReference type="Proteomes" id="UP000831607">
    <property type="component" value="Chromosome"/>
</dbReference>
<accession>A0ABY4AK80</accession>
<proteinExistence type="predicted"/>
<gene>
    <name evidence="1" type="ORF">DHf2319_01755</name>
</gene>